<dbReference type="InterPro" id="IPR002763">
    <property type="entry name" value="DUF72"/>
</dbReference>
<dbReference type="SUPFAM" id="SSF117396">
    <property type="entry name" value="TM1631-like"/>
    <property type="match status" value="1"/>
</dbReference>
<dbReference type="PANTHER" id="PTHR30348:SF4">
    <property type="entry name" value="DUF72 DOMAIN-CONTAINING PROTEIN"/>
    <property type="match status" value="1"/>
</dbReference>
<protein>
    <recommendedName>
        <fullName evidence="2">DUF72 domain-containing protein</fullName>
    </recommendedName>
</protein>
<dbReference type="Pfam" id="PF01904">
    <property type="entry name" value="DUF72"/>
    <property type="match status" value="1"/>
</dbReference>
<reference evidence="1" key="1">
    <citation type="submission" date="2018-05" db="EMBL/GenBank/DDBJ databases">
        <authorList>
            <person name="Lanie J.A."/>
            <person name="Ng W.-L."/>
            <person name="Kazmierczak K.M."/>
            <person name="Andrzejewski T.M."/>
            <person name="Davidsen T.M."/>
            <person name="Wayne K.J."/>
            <person name="Tettelin H."/>
            <person name="Glass J.I."/>
            <person name="Rusch D."/>
            <person name="Podicherti R."/>
            <person name="Tsui H.-C.T."/>
            <person name="Winkler M.E."/>
        </authorList>
    </citation>
    <scope>NUCLEOTIDE SEQUENCE</scope>
</reference>
<sequence>MGTMALNVGTSGFSYKEWKGAFYPEKLPNKDMLAFYGKHLSAVEINNTFYRLPKREIVENWVAQVPKGFRFSIKAPRSITHFRRLKDVHEVLDALLATTLVLGDRLGAILFQLPPNFRKDISRLVAFLDTLPKDLRAAFEFRNDTWFDDEVYEALRAHGATLVTVDSNEKDGKILSGAPWGYLRLRKDSYSDKKIAVWAKNVGEEKWGDAFVFFKHEDAGRGPKMAKKFLGAVCSS</sequence>
<gene>
    <name evidence="1" type="ORF">METZ01_LOCUS135295</name>
</gene>
<organism evidence="1">
    <name type="scientific">marine metagenome</name>
    <dbReference type="NCBI Taxonomy" id="408172"/>
    <lineage>
        <taxon>unclassified sequences</taxon>
        <taxon>metagenomes</taxon>
        <taxon>ecological metagenomes</taxon>
    </lineage>
</organism>
<proteinExistence type="predicted"/>
<dbReference type="InterPro" id="IPR036520">
    <property type="entry name" value="UPF0759_sf"/>
</dbReference>
<accession>A0A381Z0K7</accession>
<evidence type="ECO:0008006" key="2">
    <source>
        <dbReference type="Google" id="ProtNLM"/>
    </source>
</evidence>
<dbReference type="PANTHER" id="PTHR30348">
    <property type="entry name" value="UNCHARACTERIZED PROTEIN YECE"/>
    <property type="match status" value="1"/>
</dbReference>
<dbReference type="AlphaFoldDB" id="A0A381Z0K7"/>
<name>A0A381Z0K7_9ZZZZ</name>
<evidence type="ECO:0000313" key="1">
    <source>
        <dbReference type="EMBL" id="SVA82441.1"/>
    </source>
</evidence>
<dbReference type="EMBL" id="UINC01019470">
    <property type="protein sequence ID" value="SVA82441.1"/>
    <property type="molecule type" value="Genomic_DNA"/>
</dbReference>
<dbReference type="Gene3D" id="3.20.20.410">
    <property type="entry name" value="Protein of unknown function UPF0759"/>
    <property type="match status" value="1"/>
</dbReference>